<dbReference type="EMBL" id="VTER01000003">
    <property type="protein sequence ID" value="TYS50101.1"/>
    <property type="molecule type" value="Genomic_DNA"/>
</dbReference>
<dbReference type="Proteomes" id="UP000322139">
    <property type="component" value="Unassembled WGS sequence"/>
</dbReference>
<protein>
    <submittedName>
        <fullName evidence="1">Uncharacterized protein</fullName>
    </submittedName>
</protein>
<evidence type="ECO:0000313" key="1">
    <source>
        <dbReference type="EMBL" id="TYS50101.1"/>
    </source>
</evidence>
<organism evidence="1 2">
    <name type="scientific">Bacillus infantis</name>
    <dbReference type="NCBI Taxonomy" id="324767"/>
    <lineage>
        <taxon>Bacteria</taxon>
        <taxon>Bacillati</taxon>
        <taxon>Bacillota</taxon>
        <taxon>Bacilli</taxon>
        <taxon>Bacillales</taxon>
        <taxon>Bacillaceae</taxon>
        <taxon>Bacillus</taxon>
    </lineage>
</organism>
<reference evidence="1 2" key="1">
    <citation type="submission" date="2019-08" db="EMBL/GenBank/DDBJ databases">
        <title>Bacillus genomes from the desert of Cuatro Cienegas, Coahuila.</title>
        <authorList>
            <person name="Olmedo-Alvarez G."/>
        </authorList>
    </citation>
    <scope>NUCLEOTIDE SEQUENCE [LARGE SCALE GENOMIC DNA]</scope>
    <source>
        <strain evidence="1 2">CH446_14T</strain>
    </source>
</reference>
<dbReference type="RefSeq" id="WP_148973930.1">
    <property type="nucleotide sequence ID" value="NZ_VTER01000003.1"/>
</dbReference>
<gene>
    <name evidence="1" type="ORF">FZD51_05990</name>
</gene>
<sequence length="256" mass="29727">MKDTIPFNKFISAAKDEEIWTPISNEEKEEYLKLINNVRTTLISGTKKEKGDALEDLMTFVYRRFEIGYVEPNVLKGDNQIDHIINFIDGMVPMFIYEKIGSRMIGESKNHKESIGVREVTDLVELLRSKKAKVGVFSSFKTFSRGRNKSPWINAEGKRRKLAIANSNERIILGFTIDELETLTDKNFYTLLKQKYFALIDEIDDDYTDYPTEDLSIAYHIRLYDSLKQLKENHVISEQSYLEGKQALIQKYGNIE</sequence>
<dbReference type="AlphaFoldDB" id="A0A5D4RID8"/>
<comment type="caution">
    <text evidence="1">The sequence shown here is derived from an EMBL/GenBank/DDBJ whole genome shotgun (WGS) entry which is preliminary data.</text>
</comment>
<accession>A0A5D4RID8</accession>
<proteinExistence type="predicted"/>
<evidence type="ECO:0000313" key="2">
    <source>
        <dbReference type="Proteomes" id="UP000322139"/>
    </source>
</evidence>
<name>A0A5D4RID8_9BACI</name>